<evidence type="ECO:0000256" key="8">
    <source>
        <dbReference type="ARBA" id="ARBA00022729"/>
    </source>
</evidence>
<keyword evidence="19" id="KW-1185">Reference proteome</keyword>
<evidence type="ECO:0000259" key="18">
    <source>
        <dbReference type="Pfam" id="PF01699"/>
    </source>
</evidence>
<evidence type="ECO:0000256" key="6">
    <source>
        <dbReference type="ARBA" id="ARBA00022568"/>
    </source>
</evidence>
<evidence type="ECO:0000256" key="7">
    <source>
        <dbReference type="ARBA" id="ARBA00022692"/>
    </source>
</evidence>
<keyword evidence="13" id="KW-0915">Sodium</keyword>
<feature type="transmembrane region" description="Helical" evidence="17">
    <location>
        <begin position="260"/>
        <end position="285"/>
    </location>
</feature>
<dbReference type="GO" id="GO:0008273">
    <property type="term" value="F:calcium, potassium:sodium antiporter activity"/>
    <property type="evidence" value="ECO:0007669"/>
    <property type="project" value="TreeGrafter"/>
</dbReference>
<dbReference type="Gene3D" id="1.20.1420.30">
    <property type="entry name" value="NCX, central ion-binding region"/>
    <property type="match status" value="2"/>
</dbReference>
<proteinExistence type="inferred from homology"/>
<evidence type="ECO:0000256" key="15">
    <source>
        <dbReference type="ARBA" id="ARBA00023136"/>
    </source>
</evidence>
<feature type="domain" description="Sodium/calcium exchanger membrane region" evidence="18">
    <location>
        <begin position="27"/>
        <end position="166"/>
    </location>
</feature>
<dbReference type="Pfam" id="PF01699">
    <property type="entry name" value="Na_Ca_ex"/>
    <property type="match status" value="3"/>
</dbReference>
<evidence type="ECO:0000313" key="20">
    <source>
        <dbReference type="RefSeq" id="XP_026683938.1"/>
    </source>
</evidence>
<feature type="transmembrane region" description="Helical" evidence="17">
    <location>
        <begin position="93"/>
        <end position="114"/>
    </location>
</feature>
<organism evidence="19 20">
    <name type="scientific">Diaphorina citri</name>
    <name type="common">Asian citrus psyllid</name>
    <dbReference type="NCBI Taxonomy" id="121845"/>
    <lineage>
        <taxon>Eukaryota</taxon>
        <taxon>Metazoa</taxon>
        <taxon>Ecdysozoa</taxon>
        <taxon>Arthropoda</taxon>
        <taxon>Hexapoda</taxon>
        <taxon>Insecta</taxon>
        <taxon>Pterygota</taxon>
        <taxon>Neoptera</taxon>
        <taxon>Paraneoptera</taxon>
        <taxon>Hemiptera</taxon>
        <taxon>Sternorrhyncha</taxon>
        <taxon>Psylloidea</taxon>
        <taxon>Psyllidae</taxon>
        <taxon>Diaphorininae</taxon>
        <taxon>Diaphorina</taxon>
    </lineage>
</organism>
<comment type="subcellular location">
    <subcellularLocation>
        <location evidence="1">Membrane</location>
        <topology evidence="1">Multi-pass membrane protein</topology>
    </subcellularLocation>
</comment>
<keyword evidence="8" id="KW-0732">Signal</keyword>
<comment type="similarity">
    <text evidence="2">Belongs to the Ca(2+):cation antiporter (CaCA) (TC 2.A.19) family. SLC24A subfamily.</text>
</comment>
<feature type="transmembrane region" description="Helical" evidence="17">
    <location>
        <begin position="369"/>
        <end position="387"/>
    </location>
</feature>
<accession>A0A3Q0JAF3</accession>
<gene>
    <name evidence="20" type="primary">LOC113470015</name>
</gene>
<name>A0A3Q0JAF3_DIACI</name>
<dbReference type="GO" id="GO:0015293">
    <property type="term" value="F:symporter activity"/>
    <property type="evidence" value="ECO:0007669"/>
    <property type="project" value="UniProtKB-KW"/>
</dbReference>
<feature type="transmembrane region" description="Helical" evidence="17">
    <location>
        <begin position="12"/>
        <end position="40"/>
    </location>
</feature>
<evidence type="ECO:0000256" key="16">
    <source>
        <dbReference type="ARBA" id="ARBA00023201"/>
    </source>
</evidence>
<evidence type="ECO:0000256" key="10">
    <source>
        <dbReference type="ARBA" id="ARBA00022847"/>
    </source>
</evidence>
<keyword evidence="16" id="KW-0739">Sodium transport</keyword>
<evidence type="ECO:0000256" key="12">
    <source>
        <dbReference type="ARBA" id="ARBA00022989"/>
    </source>
</evidence>
<dbReference type="InterPro" id="IPR004481">
    <property type="entry name" value="K/Na/Ca-exchanger"/>
</dbReference>
<feature type="transmembrane region" description="Helical" evidence="17">
    <location>
        <begin position="206"/>
        <end position="226"/>
    </location>
</feature>
<evidence type="ECO:0000256" key="2">
    <source>
        <dbReference type="ARBA" id="ARBA00005364"/>
    </source>
</evidence>
<dbReference type="GeneID" id="113470015"/>
<dbReference type="PaxDb" id="121845-A0A3Q0JAF3"/>
<keyword evidence="5" id="KW-0633">Potassium transport</keyword>
<dbReference type="STRING" id="121845.A0A3Q0JAF3"/>
<dbReference type="KEGG" id="dci:113470015"/>
<dbReference type="GO" id="GO:0005886">
    <property type="term" value="C:plasma membrane"/>
    <property type="evidence" value="ECO:0007669"/>
    <property type="project" value="TreeGrafter"/>
</dbReference>
<keyword evidence="6" id="KW-0109">Calcium transport</keyword>
<keyword evidence="4" id="KW-0050">Antiport</keyword>
<evidence type="ECO:0000256" key="4">
    <source>
        <dbReference type="ARBA" id="ARBA00022449"/>
    </source>
</evidence>
<evidence type="ECO:0000256" key="3">
    <source>
        <dbReference type="ARBA" id="ARBA00022448"/>
    </source>
</evidence>
<evidence type="ECO:0000256" key="14">
    <source>
        <dbReference type="ARBA" id="ARBA00023065"/>
    </source>
</evidence>
<keyword evidence="15 17" id="KW-0472">Membrane</keyword>
<feature type="transmembrane region" description="Helical" evidence="17">
    <location>
        <begin position="297"/>
        <end position="319"/>
    </location>
</feature>
<feature type="domain" description="Sodium/calcium exchanger membrane region" evidence="18">
    <location>
        <begin position="262"/>
        <end position="412"/>
    </location>
</feature>
<reference evidence="20" key="1">
    <citation type="submission" date="2025-08" db="UniProtKB">
        <authorList>
            <consortium name="RefSeq"/>
        </authorList>
    </citation>
    <scope>IDENTIFICATION</scope>
</reference>
<dbReference type="PANTHER" id="PTHR10846">
    <property type="entry name" value="SODIUM/POTASSIUM/CALCIUM EXCHANGER"/>
    <property type="match status" value="1"/>
</dbReference>
<sequence>MDDSTPEDFPAVTFPLGTVGAVAFPVLITVYVFVILSAVCDQYFVPCVQTFCKKLSLSEDVAAATLMAAGINAPELFTNLISTFYAAGDVGTGTVVGSGVFNVLAVPSLCILLSGMKMIQLGDVPLTRDSIFYMAAVTVLAFVIQDGRVMWYESLFMLALYSLYIVELSLSEDVAAATLMAAGINAPELFTNLISTFYAAGDVGTGTVVGSGVFNVLAVPSLCILLSGMKREGRQDSILTFPAKLLLKVTIPSCETQGNILLVLTFVMCAIWMAVLTYIIIWMITILGVQLNVPHSVMGMTFIAAGLSIPETVSSVIVAKQGLGSMALGNTLGSSIFGILVCMGLPWFLDAVLIRADHATQISSAGLDRSLFLLVLIILVMYLLFCVNDFKLDIKIGVVCLVMYAIFIGLFIYTEFTF</sequence>
<keyword evidence="3" id="KW-0813">Transport</keyword>
<dbReference type="AlphaFoldDB" id="A0A3Q0JAF3"/>
<evidence type="ECO:0000256" key="13">
    <source>
        <dbReference type="ARBA" id="ARBA00023053"/>
    </source>
</evidence>
<dbReference type="PANTHER" id="PTHR10846:SF73">
    <property type="entry name" value="SODIUM_CALCIUM EXCHANGER MEMBRANE REGION DOMAIN-CONTAINING PROTEIN"/>
    <property type="match status" value="1"/>
</dbReference>
<keyword evidence="7 17" id="KW-0812">Transmembrane</keyword>
<feature type="transmembrane region" description="Helical" evidence="17">
    <location>
        <begin position="150"/>
        <end position="170"/>
    </location>
</feature>
<keyword evidence="14" id="KW-0406">Ion transport</keyword>
<evidence type="ECO:0000256" key="9">
    <source>
        <dbReference type="ARBA" id="ARBA00022837"/>
    </source>
</evidence>
<feature type="transmembrane region" description="Helical" evidence="17">
    <location>
        <begin position="126"/>
        <end position="144"/>
    </location>
</feature>
<evidence type="ECO:0000256" key="1">
    <source>
        <dbReference type="ARBA" id="ARBA00004141"/>
    </source>
</evidence>
<dbReference type="InterPro" id="IPR044880">
    <property type="entry name" value="NCX_ion-bd_dom_sf"/>
</dbReference>
<evidence type="ECO:0000256" key="17">
    <source>
        <dbReference type="SAM" id="Phobius"/>
    </source>
</evidence>
<evidence type="ECO:0000313" key="19">
    <source>
        <dbReference type="Proteomes" id="UP000079169"/>
    </source>
</evidence>
<keyword evidence="9" id="KW-0106">Calcium</keyword>
<dbReference type="GO" id="GO:0005262">
    <property type="term" value="F:calcium channel activity"/>
    <property type="evidence" value="ECO:0007669"/>
    <property type="project" value="TreeGrafter"/>
</dbReference>
<keyword evidence="10" id="KW-0769">Symport</keyword>
<keyword evidence="12 17" id="KW-1133">Transmembrane helix</keyword>
<dbReference type="RefSeq" id="XP_026683938.1">
    <property type="nucleotide sequence ID" value="XM_026828137.1"/>
</dbReference>
<feature type="transmembrane region" description="Helical" evidence="17">
    <location>
        <begin position="331"/>
        <end position="349"/>
    </location>
</feature>
<feature type="domain" description="Sodium/calcium exchanger membrane region" evidence="18">
    <location>
        <begin position="168"/>
        <end position="246"/>
    </location>
</feature>
<dbReference type="Proteomes" id="UP000079169">
    <property type="component" value="Unplaced"/>
</dbReference>
<keyword evidence="11" id="KW-0630">Potassium</keyword>
<protein>
    <submittedName>
        <fullName evidence="20">Sodium/potassium/calcium exchanger 4-like</fullName>
    </submittedName>
</protein>
<evidence type="ECO:0000256" key="11">
    <source>
        <dbReference type="ARBA" id="ARBA00022958"/>
    </source>
</evidence>
<dbReference type="FunFam" id="1.20.1420.30:FF:000009">
    <property type="entry name" value="sodium/potassium/calcium exchanger 5 isoform X2"/>
    <property type="match status" value="1"/>
</dbReference>
<dbReference type="InterPro" id="IPR004837">
    <property type="entry name" value="NaCa_Exmemb"/>
</dbReference>
<feature type="transmembrane region" description="Helical" evidence="17">
    <location>
        <begin position="394"/>
        <end position="413"/>
    </location>
</feature>
<evidence type="ECO:0000256" key="5">
    <source>
        <dbReference type="ARBA" id="ARBA00022538"/>
    </source>
</evidence>
<dbReference type="GO" id="GO:0006874">
    <property type="term" value="P:intracellular calcium ion homeostasis"/>
    <property type="evidence" value="ECO:0007669"/>
    <property type="project" value="TreeGrafter"/>
</dbReference>